<dbReference type="SMART" id="SM00287">
    <property type="entry name" value="SH3b"/>
    <property type="match status" value="2"/>
</dbReference>
<dbReference type="PANTHER" id="PTHR34408">
    <property type="entry name" value="FAMILY PROTEIN, PUTATIVE-RELATED"/>
    <property type="match status" value="1"/>
</dbReference>
<dbReference type="Gene3D" id="1.10.101.10">
    <property type="entry name" value="PGBD-like superfamily/PGBD"/>
    <property type="match status" value="7"/>
</dbReference>
<evidence type="ECO:0000313" key="5">
    <source>
        <dbReference type="Proteomes" id="UP000030401"/>
    </source>
</evidence>
<evidence type="ECO:0000256" key="2">
    <source>
        <dbReference type="SAM" id="SignalP"/>
    </source>
</evidence>
<dbReference type="InterPro" id="IPR036366">
    <property type="entry name" value="PGBDSf"/>
</dbReference>
<comment type="caution">
    <text evidence="4">The sequence shown here is derived from an EMBL/GenBank/DDBJ whole genome shotgun (WGS) entry which is preliminary data.</text>
</comment>
<evidence type="ECO:0000256" key="1">
    <source>
        <dbReference type="SAM" id="MobiDB-lite"/>
    </source>
</evidence>
<feature type="compositionally biased region" description="Basic and acidic residues" evidence="1">
    <location>
        <begin position="110"/>
        <end position="122"/>
    </location>
</feature>
<dbReference type="OrthoDB" id="9816557at2"/>
<dbReference type="Gene3D" id="1.10.530.10">
    <property type="match status" value="1"/>
</dbReference>
<dbReference type="Gene3D" id="2.30.30.40">
    <property type="entry name" value="SH3 Domains"/>
    <property type="match status" value="2"/>
</dbReference>
<dbReference type="SMART" id="SM00047">
    <property type="entry name" value="LYZ2"/>
    <property type="match status" value="1"/>
</dbReference>
<feature type="chain" id="PRO_5038958784" description="SH3b domain-containing protein" evidence="2">
    <location>
        <begin position="28"/>
        <end position="1056"/>
    </location>
</feature>
<feature type="compositionally biased region" description="Polar residues" evidence="1">
    <location>
        <begin position="85"/>
        <end position="99"/>
    </location>
</feature>
<dbReference type="GO" id="GO:0004040">
    <property type="term" value="F:amidase activity"/>
    <property type="evidence" value="ECO:0007669"/>
    <property type="project" value="InterPro"/>
</dbReference>
<organism evidence="4 5">
    <name type="scientific">Pontibacillus litoralis JSM 072002</name>
    <dbReference type="NCBI Taxonomy" id="1385512"/>
    <lineage>
        <taxon>Bacteria</taxon>
        <taxon>Bacillati</taxon>
        <taxon>Bacillota</taxon>
        <taxon>Bacilli</taxon>
        <taxon>Bacillales</taxon>
        <taxon>Bacillaceae</taxon>
        <taxon>Pontibacillus</taxon>
    </lineage>
</organism>
<dbReference type="Pfam" id="PF08239">
    <property type="entry name" value="SH3_3"/>
    <property type="match status" value="2"/>
</dbReference>
<reference evidence="4 5" key="1">
    <citation type="submission" date="2013-08" db="EMBL/GenBank/DDBJ databases">
        <authorList>
            <person name="Huang J."/>
            <person name="Wang G."/>
        </authorList>
    </citation>
    <scope>NUCLEOTIDE SEQUENCE [LARGE SCALE GENOMIC DNA]</scope>
    <source>
        <strain evidence="4 5">JSM 072002</strain>
    </source>
</reference>
<gene>
    <name evidence="4" type="ORF">N784_16305</name>
</gene>
<proteinExistence type="predicted"/>
<protein>
    <recommendedName>
        <fullName evidence="3">SH3b domain-containing protein</fullName>
    </recommendedName>
</protein>
<dbReference type="InterPro" id="IPR003646">
    <property type="entry name" value="SH3-like_bac-type"/>
</dbReference>
<dbReference type="InterPro" id="IPR036365">
    <property type="entry name" value="PGBD-like_sf"/>
</dbReference>
<dbReference type="eggNOG" id="COG3409">
    <property type="taxonomic scope" value="Bacteria"/>
</dbReference>
<dbReference type="InterPro" id="IPR002477">
    <property type="entry name" value="Peptidoglycan-bd-like"/>
</dbReference>
<dbReference type="InterPro" id="IPR002901">
    <property type="entry name" value="MGlyc_endo_b_GlcNAc-like_dom"/>
</dbReference>
<dbReference type="STRING" id="1385512.N784_16305"/>
<feature type="region of interest" description="Disordered" evidence="1">
    <location>
        <begin position="31"/>
        <end position="202"/>
    </location>
</feature>
<feature type="domain" description="SH3b" evidence="3">
    <location>
        <begin position="722"/>
        <end position="792"/>
    </location>
</feature>
<feature type="compositionally biased region" description="Basic and acidic residues" evidence="1">
    <location>
        <begin position="129"/>
        <end position="148"/>
    </location>
</feature>
<accession>A0A0A5HUC5</accession>
<dbReference type="PANTHER" id="PTHR34408:SF1">
    <property type="entry name" value="GLYCOSYL HYDROLASE FAMILY 19 DOMAIN-CONTAINING PROTEIN HI_1415"/>
    <property type="match status" value="1"/>
</dbReference>
<dbReference type="InterPro" id="IPR052354">
    <property type="entry name" value="Cell_Wall_Dynamics_Protein"/>
</dbReference>
<feature type="compositionally biased region" description="Basic and acidic residues" evidence="1">
    <location>
        <begin position="31"/>
        <end position="47"/>
    </location>
</feature>
<dbReference type="Pfam" id="PF01832">
    <property type="entry name" value="Glucosaminidase"/>
    <property type="match status" value="1"/>
</dbReference>
<dbReference type="Pfam" id="PF01471">
    <property type="entry name" value="PG_binding_1"/>
    <property type="match status" value="7"/>
</dbReference>
<keyword evidence="2" id="KW-0732">Signal</keyword>
<dbReference type="Proteomes" id="UP000030401">
    <property type="component" value="Unassembled WGS sequence"/>
</dbReference>
<evidence type="ECO:0000313" key="4">
    <source>
        <dbReference type="EMBL" id="KGX87247.1"/>
    </source>
</evidence>
<evidence type="ECO:0000259" key="3">
    <source>
        <dbReference type="PROSITE" id="PS51781"/>
    </source>
</evidence>
<keyword evidence="5" id="KW-1185">Reference proteome</keyword>
<name>A0A0A5HUC5_9BACI</name>
<dbReference type="EMBL" id="AVPG01000008">
    <property type="protein sequence ID" value="KGX87247.1"/>
    <property type="molecule type" value="Genomic_DNA"/>
</dbReference>
<dbReference type="AlphaFoldDB" id="A0A0A5HUC5"/>
<dbReference type="PROSITE" id="PS51781">
    <property type="entry name" value="SH3B"/>
    <property type="match status" value="1"/>
</dbReference>
<dbReference type="eggNOG" id="COG4193">
    <property type="taxonomic scope" value="Bacteria"/>
</dbReference>
<dbReference type="RefSeq" id="WP_052127181.1">
    <property type="nucleotide sequence ID" value="NZ_AVPG01000008.1"/>
</dbReference>
<feature type="compositionally biased region" description="Basic and acidic residues" evidence="1">
    <location>
        <begin position="174"/>
        <end position="190"/>
    </location>
</feature>
<sequence length="1056" mass="120644">MKIRKRLIVFSFVFSLLFYFNVPSMGAAEVEELKRSSQVENEKKEEVNQDISLQEEAIEENTQDSSSTAEDTTEEQVEMKDEEVTPSTNNEGVSNGQSEKVSEEETTEADVPKEEQPKKEQETGVDQLPKGEKPAKDTSEIEQREKQPQKQQPLQIEGESEGQSPTEEQLVQEDQPRAKKNEDSAVKEVKTSPPYQKGDHSKEIAKFKKKLNAIGFGQIRVTEYFGSYTENRVKKFQKYYSIPVSGVVDQQTLNKIERVYSSPFQKGKQHKQTRNIKKKLNRLSYGSIYVTNYYGGYTDKVVRQFQRKNNLVVNGVVDSVTKEKLDKEFRATFQMGGRHEGIPKMKRNLKRLGFGGMRITNYYGSYTAKKVKDFQRYYGLNVTGKATMATQDKMYEVLTSNIQEGKRHKIIPTMKKKMNWLGYSYISETNYFGSYTNKMLKKFQRDHQLPVSGIAEENTLNKLDKVFNNTFQPGSRHDSVVTLKKELRKVGFGGMRVTSYYGNYTKKRVKDFQRYYGLNVTGEANYSTLSKLDNILNNPFQKGKRSKKTVSLKKKLNRIGFGYIQETSYYGSYSEKRVKELQSYYGLYVNGIVDEPTLNQINKVANSPFQKGKRHKNTVTLKKYLNNLGYGNIRVTSYFGSYTEKQLKRFQRDYKLPVNGIADQKTWSILQREAAKVKEKVTYTRYNKTLNQAVNDQMERSPQTDKYRNAPAYVYAKYVNITESGVITENGVRLRTKPNWNGKVNATVYSGTKVTILDTVNGAEYAGSKKWYKIKYKGDTLYVHYSLANPKGRVATTTVNLNVRAEASSSSHIYGTVPKGTSLNVTDKGKYWHQISYSTWRNAKRSDVKYYMNPDNNDKFQHLLLTESVGVSARELNKVLDGKGVLEGKGQAFIDAGKKHSVNEAYLISHAILETGHGASSLANGSTKVGLNNHGKPEVVNSHNRDELTNIKPVYNMFGIQAYDSCPLTCGAKHAYNQGWTTPDKAIVGGAKFIGEDYIHNAYEQNTIYKMRWNINTPWKQYATDIGWAAKQVYGIKNIYSKLNNPMMHYNIPKFI</sequence>
<dbReference type="SUPFAM" id="SSF47090">
    <property type="entry name" value="PGBD-like"/>
    <property type="match status" value="7"/>
</dbReference>
<feature type="signal peptide" evidence="2">
    <location>
        <begin position="1"/>
        <end position="27"/>
    </location>
</feature>